<accession>E6PXK4</accession>
<name>E6PXK4_9ZZZZ</name>
<proteinExistence type="predicted"/>
<organism evidence="1">
    <name type="scientific">mine drainage metagenome</name>
    <dbReference type="NCBI Taxonomy" id="410659"/>
    <lineage>
        <taxon>unclassified sequences</taxon>
        <taxon>metagenomes</taxon>
        <taxon>ecological metagenomes</taxon>
    </lineage>
</organism>
<comment type="caution">
    <text evidence="1">The sequence shown here is derived from an EMBL/GenBank/DDBJ whole genome shotgun (WGS) entry which is preliminary data.</text>
</comment>
<evidence type="ECO:0000313" key="1">
    <source>
        <dbReference type="EMBL" id="CBH99663.1"/>
    </source>
</evidence>
<dbReference type="AlphaFoldDB" id="E6PXK4"/>
<dbReference type="EMBL" id="CABN01000039">
    <property type="protein sequence ID" value="CBH99663.1"/>
    <property type="molecule type" value="Genomic_DNA"/>
</dbReference>
<sequence>MRMQASITTQRSGTVVAVLDAEAARVTFACVIFAARFHEEIAPLARIVEQQLQIEADGTLKGDISYAGDPGRTR</sequence>
<protein>
    <submittedName>
        <fullName evidence="1">Uncharacterized protein</fullName>
    </submittedName>
</protein>
<gene>
    <name evidence="1" type="ORF">CARN3_0604</name>
</gene>
<reference evidence="1" key="1">
    <citation type="submission" date="2009-10" db="EMBL/GenBank/DDBJ databases">
        <title>Diversity of trophic interactions inside an arsenic-rich microbial ecosystem.</title>
        <authorList>
            <person name="Bertin P.N."/>
            <person name="Heinrich-Salmeron A."/>
            <person name="Pelletier E."/>
            <person name="Goulhen-Chollet F."/>
            <person name="Arsene-Ploetze F."/>
            <person name="Gallien S."/>
            <person name="Calteau A."/>
            <person name="Vallenet D."/>
            <person name="Casiot C."/>
            <person name="Chane-Woon-Ming B."/>
            <person name="Giloteaux L."/>
            <person name="Barakat M."/>
            <person name="Bonnefoy V."/>
            <person name="Bruneel O."/>
            <person name="Chandler M."/>
            <person name="Cleiss J."/>
            <person name="Duran R."/>
            <person name="Elbaz-Poulichet F."/>
            <person name="Fonknechten N."/>
            <person name="Lauga B."/>
            <person name="Mornico D."/>
            <person name="Ortet P."/>
            <person name="Schaeffer C."/>
            <person name="Siguier P."/>
            <person name="Alexander Thil Smith A."/>
            <person name="Van Dorsselaer A."/>
            <person name="Weissenbach J."/>
            <person name="Medigue C."/>
            <person name="Le Paslier D."/>
        </authorList>
    </citation>
    <scope>NUCLEOTIDE SEQUENCE</scope>
</reference>